<dbReference type="RefSeq" id="WP_197993018.1">
    <property type="nucleotide sequence ID" value="NZ_CP037422.1"/>
</dbReference>
<evidence type="ECO:0000256" key="1">
    <source>
        <dbReference type="ARBA" id="ARBA00023172"/>
    </source>
</evidence>
<dbReference type="GO" id="GO:0003677">
    <property type="term" value="F:DNA binding"/>
    <property type="evidence" value="ECO:0007669"/>
    <property type="project" value="InterPro"/>
</dbReference>
<proteinExistence type="predicted"/>
<evidence type="ECO:0000313" key="2">
    <source>
        <dbReference type="EMBL" id="QDU10993.1"/>
    </source>
</evidence>
<sequence length="160" mass="18214">MKDCEATKLICLRSVVLALSTTGLGISELADLHWSDIDLNRGMIALSDESTSRPQSSRERRSAKSGYSRLFLSHADLRNVLETLTHTTDGRRHSLRYYFCSVCANAGIPERILRSGLDTGEKLVHRYYHLHDGESQRQMARITQPGSSSFNSYRVWEIFY</sequence>
<dbReference type="InterPro" id="IPR011010">
    <property type="entry name" value="DNA_brk_join_enz"/>
</dbReference>
<dbReference type="EMBL" id="CP037422">
    <property type="protein sequence ID" value="QDU10993.1"/>
    <property type="molecule type" value="Genomic_DNA"/>
</dbReference>
<reference evidence="2 3" key="1">
    <citation type="submission" date="2019-03" db="EMBL/GenBank/DDBJ databases">
        <title>Deep-cultivation of Planctomycetes and their phenomic and genomic characterization uncovers novel biology.</title>
        <authorList>
            <person name="Wiegand S."/>
            <person name="Jogler M."/>
            <person name="Boedeker C."/>
            <person name="Pinto D."/>
            <person name="Vollmers J."/>
            <person name="Rivas-Marin E."/>
            <person name="Kohn T."/>
            <person name="Peeters S.H."/>
            <person name="Heuer A."/>
            <person name="Rast P."/>
            <person name="Oberbeckmann S."/>
            <person name="Bunk B."/>
            <person name="Jeske O."/>
            <person name="Meyerdierks A."/>
            <person name="Storesund J.E."/>
            <person name="Kallscheuer N."/>
            <person name="Luecker S."/>
            <person name="Lage O.M."/>
            <person name="Pohl T."/>
            <person name="Merkel B.J."/>
            <person name="Hornburger P."/>
            <person name="Mueller R.-W."/>
            <person name="Bruemmer F."/>
            <person name="Labrenz M."/>
            <person name="Spormann A.M."/>
            <person name="Op den Camp H."/>
            <person name="Overmann J."/>
            <person name="Amann R."/>
            <person name="Jetten M.S.M."/>
            <person name="Mascher T."/>
            <person name="Medema M.H."/>
            <person name="Devos D.P."/>
            <person name="Kaster A.-K."/>
            <person name="Ovreas L."/>
            <person name="Rohde M."/>
            <person name="Galperin M.Y."/>
            <person name="Jogler C."/>
        </authorList>
    </citation>
    <scope>NUCLEOTIDE SEQUENCE [LARGE SCALE GENOMIC DNA]</scope>
    <source>
        <strain evidence="2 3">V202</strain>
    </source>
</reference>
<organism evidence="2 3">
    <name type="scientific">Gimesia aquarii</name>
    <dbReference type="NCBI Taxonomy" id="2527964"/>
    <lineage>
        <taxon>Bacteria</taxon>
        <taxon>Pseudomonadati</taxon>
        <taxon>Planctomycetota</taxon>
        <taxon>Planctomycetia</taxon>
        <taxon>Planctomycetales</taxon>
        <taxon>Planctomycetaceae</taxon>
        <taxon>Gimesia</taxon>
    </lineage>
</organism>
<dbReference type="Gene3D" id="1.10.443.10">
    <property type="entry name" value="Intergrase catalytic core"/>
    <property type="match status" value="1"/>
</dbReference>
<dbReference type="SUPFAM" id="SSF56349">
    <property type="entry name" value="DNA breaking-rejoining enzymes"/>
    <property type="match status" value="1"/>
</dbReference>
<dbReference type="GO" id="GO:0006310">
    <property type="term" value="P:DNA recombination"/>
    <property type="evidence" value="ECO:0007669"/>
    <property type="project" value="UniProtKB-KW"/>
</dbReference>
<gene>
    <name evidence="2" type="ORF">V202x_44090</name>
</gene>
<accession>A0A517X0G6</accession>
<name>A0A517X0G6_9PLAN</name>
<dbReference type="GO" id="GO:0015074">
    <property type="term" value="P:DNA integration"/>
    <property type="evidence" value="ECO:0007669"/>
    <property type="project" value="InterPro"/>
</dbReference>
<dbReference type="AlphaFoldDB" id="A0A517X0G6"/>
<keyword evidence="3" id="KW-1185">Reference proteome</keyword>
<evidence type="ECO:0000313" key="3">
    <source>
        <dbReference type="Proteomes" id="UP000318384"/>
    </source>
</evidence>
<protein>
    <submittedName>
        <fullName evidence="2">Phage integrase family protein</fullName>
    </submittedName>
</protein>
<dbReference type="InterPro" id="IPR013762">
    <property type="entry name" value="Integrase-like_cat_sf"/>
</dbReference>
<keyword evidence="1" id="KW-0233">DNA recombination</keyword>
<dbReference type="Proteomes" id="UP000318384">
    <property type="component" value="Chromosome"/>
</dbReference>